<dbReference type="Pfam" id="PF15011">
    <property type="entry name" value="CA109-like"/>
    <property type="match status" value="1"/>
</dbReference>
<feature type="region of interest" description="Disordered" evidence="1">
    <location>
        <begin position="1"/>
        <end position="43"/>
    </location>
</feature>
<protein>
    <submittedName>
        <fullName evidence="2">Uncharacterized protein</fullName>
    </submittedName>
</protein>
<feature type="region of interest" description="Disordered" evidence="1">
    <location>
        <begin position="157"/>
        <end position="244"/>
    </location>
</feature>
<gene>
    <name evidence="2" type="ORF">Esi_0193_0053</name>
</gene>
<proteinExistence type="predicted"/>
<accession>D7FPK5</accession>
<dbReference type="Proteomes" id="UP000002630">
    <property type="component" value="Unassembled WGS sequence"/>
</dbReference>
<reference evidence="2 3" key="1">
    <citation type="journal article" date="2010" name="Nature">
        <title>The Ectocarpus genome and the independent evolution of multicellularity in brown algae.</title>
        <authorList>
            <person name="Cock J.M."/>
            <person name="Sterck L."/>
            <person name="Rouze P."/>
            <person name="Scornet D."/>
            <person name="Allen A.E."/>
            <person name="Amoutzias G."/>
            <person name="Anthouard V."/>
            <person name="Artiguenave F."/>
            <person name="Aury J.M."/>
            <person name="Badger J.H."/>
            <person name="Beszteri B."/>
            <person name="Billiau K."/>
            <person name="Bonnet E."/>
            <person name="Bothwell J.H."/>
            <person name="Bowler C."/>
            <person name="Boyen C."/>
            <person name="Brownlee C."/>
            <person name="Carrano C.J."/>
            <person name="Charrier B."/>
            <person name="Cho G.Y."/>
            <person name="Coelho S.M."/>
            <person name="Collen J."/>
            <person name="Corre E."/>
            <person name="Da Silva C."/>
            <person name="Delage L."/>
            <person name="Delaroque N."/>
            <person name="Dittami S.M."/>
            <person name="Doulbeau S."/>
            <person name="Elias M."/>
            <person name="Farnham G."/>
            <person name="Gachon C.M."/>
            <person name="Gschloessl B."/>
            <person name="Heesch S."/>
            <person name="Jabbari K."/>
            <person name="Jubin C."/>
            <person name="Kawai H."/>
            <person name="Kimura K."/>
            <person name="Kloareg B."/>
            <person name="Kupper F.C."/>
            <person name="Lang D."/>
            <person name="Le Bail A."/>
            <person name="Leblanc C."/>
            <person name="Lerouge P."/>
            <person name="Lohr M."/>
            <person name="Lopez P.J."/>
            <person name="Martens C."/>
            <person name="Maumus F."/>
            <person name="Michel G."/>
            <person name="Miranda-Saavedra D."/>
            <person name="Morales J."/>
            <person name="Moreau H."/>
            <person name="Motomura T."/>
            <person name="Nagasato C."/>
            <person name="Napoli C.A."/>
            <person name="Nelson D.R."/>
            <person name="Nyvall-Collen P."/>
            <person name="Peters A.F."/>
            <person name="Pommier C."/>
            <person name="Potin P."/>
            <person name="Poulain J."/>
            <person name="Quesneville H."/>
            <person name="Read B."/>
            <person name="Rensing S.A."/>
            <person name="Ritter A."/>
            <person name="Rousvoal S."/>
            <person name="Samanta M."/>
            <person name="Samson G."/>
            <person name="Schroeder D.C."/>
            <person name="Segurens B."/>
            <person name="Strittmatter M."/>
            <person name="Tonon T."/>
            <person name="Tregear J.W."/>
            <person name="Valentin K."/>
            <person name="von Dassow P."/>
            <person name="Yamagishi T."/>
            <person name="Van de Peer Y."/>
            <person name="Wincker P."/>
        </authorList>
    </citation>
    <scope>NUCLEOTIDE SEQUENCE [LARGE SCALE GENOMIC DNA]</scope>
    <source>
        <strain evidence="3">Ec32 / CCAP1310/4</strain>
    </source>
</reference>
<organism evidence="2 3">
    <name type="scientific">Ectocarpus siliculosus</name>
    <name type="common">Brown alga</name>
    <name type="synonym">Conferva siliculosa</name>
    <dbReference type="NCBI Taxonomy" id="2880"/>
    <lineage>
        <taxon>Eukaryota</taxon>
        <taxon>Sar</taxon>
        <taxon>Stramenopiles</taxon>
        <taxon>Ochrophyta</taxon>
        <taxon>PX clade</taxon>
        <taxon>Phaeophyceae</taxon>
        <taxon>Ectocarpales</taxon>
        <taxon>Ectocarpaceae</taxon>
        <taxon>Ectocarpus</taxon>
    </lineage>
</organism>
<evidence type="ECO:0000313" key="2">
    <source>
        <dbReference type="EMBL" id="CBJ30462.1"/>
    </source>
</evidence>
<feature type="compositionally biased region" description="Pro residues" evidence="1">
    <location>
        <begin position="162"/>
        <end position="173"/>
    </location>
</feature>
<dbReference type="InterPro" id="IPR029159">
    <property type="entry name" value="CA109-like"/>
</dbReference>
<sequence length="336" mass="36142">MATPSRRDVEEEQQQTWSGSKVRGGGVLGRQPSPSPAKARQAQRRYRSLYHQAAKEYWAWREGENDSQRALGSVFHLLDRLQLFEPDQQTGGDVNLGGLEKLPGCRELLILKHTTELERVMRLWRALVRQMRGQVSRVEELLAEGWQLHRSDPARALLQPRHPAPPSPSPPLPTALSRSPGNAFTIPPSPQHAGAAVGVRSTSASHTTAPEGRLQRVHHVGAKEGDIDGSTGNPRHSSLEGAEVAASPQGRLGDIGNGLQAGLPATGGMKEGDRAGAVVSEIPGETARAMAAGGDRAGGVTTMTVGPAEHLQWLGDLSSMLVHEQWRKEVQSVPAP</sequence>
<keyword evidence="3" id="KW-1185">Reference proteome</keyword>
<name>D7FPK5_ECTSI</name>
<dbReference type="EMBL" id="FN649760">
    <property type="protein sequence ID" value="CBJ30462.1"/>
    <property type="molecule type" value="Genomic_DNA"/>
</dbReference>
<dbReference type="InParanoid" id="D7FPK5"/>
<dbReference type="OrthoDB" id="10329812at2759"/>
<dbReference type="AlphaFoldDB" id="D7FPK5"/>
<evidence type="ECO:0000313" key="3">
    <source>
        <dbReference type="Proteomes" id="UP000002630"/>
    </source>
</evidence>
<evidence type="ECO:0000256" key="1">
    <source>
        <dbReference type="SAM" id="MobiDB-lite"/>
    </source>
</evidence>